<dbReference type="EMBL" id="SNZR01000011">
    <property type="protein sequence ID" value="TDR93330.1"/>
    <property type="molecule type" value="Genomic_DNA"/>
</dbReference>
<keyword evidence="1" id="KW-0472">Membrane</keyword>
<feature type="transmembrane region" description="Helical" evidence="1">
    <location>
        <begin position="12"/>
        <end position="31"/>
    </location>
</feature>
<feature type="transmembrane region" description="Helical" evidence="1">
    <location>
        <begin position="660"/>
        <end position="683"/>
    </location>
</feature>
<dbReference type="PANTHER" id="PTHR37947:SF1">
    <property type="entry name" value="BLL2462 PROTEIN"/>
    <property type="match status" value="1"/>
</dbReference>
<sequence length="690" mass="74877">MLTLSFTPFVPLWALIAIGLVALAFAVVAILSRGPVAIIRALALAIVLAALANPSLVQEEREPVRSVVAVVTDRSTSQTLADRAAMTDRVREEVERRLGTLPDLDIRFVEAGEQEGEDGTRLFAALGRALADVPPDRLAGVIAITDGVVHDIPADLSELGFRAPLHALVTGRPGERDRRIALIEAPRFGIVGKDQTIRAEVSERGGTGTAQVTIRRDGQFVRTQNVRTGTPFSVTIRLDHGGPNVVEIEAEPLPGELTQANNRAVVTMEGIREKLRVLLVSGEPHPGERTWRNLLKSDANVDLVHFTILRPPEKQDGTPINELSLIAFPTRELFQQKIKDFDLIIFDRYANQSVLPSTYFDNISRYVREGGALLIAAGPEFASPASLARTRLTAILPGTPDGQILEEPFRPKITRDGERHPVARDLPGSESDPPAWGSWLRTIGANIRRGTSVMAGAGERPLLVLSREEKGRVAVLLSDHAWLWARGYEDGGPHVDLLRRLAHWLMKEPALEEEALRATAAGREIRIERQTMGREPGEIRVTSPSGREQTTGMAEARPGLFRTEVKAGELGLHTIRSGDLIAFASVGPANPRELSDVFSDTERLRPLVEATGGSVRRVAAETGAPTVPRIQMVRSGARASGADWIGLRPSEAAVVRGVSVYPLGLGLLGLAGLLGLVLLAWVVEGRRRRA</sequence>
<feature type="transmembrane region" description="Helical" evidence="1">
    <location>
        <begin position="38"/>
        <end position="57"/>
    </location>
</feature>
<keyword evidence="1" id="KW-0812">Transmembrane</keyword>
<dbReference type="PANTHER" id="PTHR37947">
    <property type="entry name" value="BLL2462 PROTEIN"/>
    <property type="match status" value="1"/>
</dbReference>
<name>A0A4R7C486_9HYPH</name>
<dbReference type="OrthoDB" id="9769144at2"/>
<dbReference type="Gene3D" id="3.40.50.880">
    <property type="match status" value="1"/>
</dbReference>
<proteinExistence type="predicted"/>
<dbReference type="RefSeq" id="WP_133768339.1">
    <property type="nucleotide sequence ID" value="NZ_SNZR01000011.1"/>
</dbReference>
<dbReference type="SUPFAM" id="SSF52317">
    <property type="entry name" value="Class I glutamine amidotransferase-like"/>
    <property type="match status" value="1"/>
</dbReference>
<dbReference type="InterPro" id="IPR029062">
    <property type="entry name" value="Class_I_gatase-like"/>
</dbReference>
<protein>
    <submittedName>
        <fullName evidence="2">Putative membrane protein</fullName>
    </submittedName>
</protein>
<comment type="caution">
    <text evidence="2">The sequence shown here is derived from an EMBL/GenBank/DDBJ whole genome shotgun (WGS) entry which is preliminary data.</text>
</comment>
<keyword evidence="1" id="KW-1133">Transmembrane helix</keyword>
<evidence type="ECO:0000313" key="3">
    <source>
        <dbReference type="Proteomes" id="UP000295122"/>
    </source>
</evidence>
<reference evidence="2 3" key="1">
    <citation type="submission" date="2019-03" db="EMBL/GenBank/DDBJ databases">
        <title>Genomic Encyclopedia of Type Strains, Phase IV (KMG-IV): sequencing the most valuable type-strain genomes for metagenomic binning, comparative biology and taxonomic classification.</title>
        <authorList>
            <person name="Goeker M."/>
        </authorList>
    </citation>
    <scope>NUCLEOTIDE SEQUENCE [LARGE SCALE GENOMIC DNA]</scope>
    <source>
        <strain evidence="2 3">DSM 25903</strain>
    </source>
</reference>
<evidence type="ECO:0000256" key="1">
    <source>
        <dbReference type="SAM" id="Phobius"/>
    </source>
</evidence>
<organism evidence="2 3">
    <name type="scientific">Enterovirga rhinocerotis</name>
    <dbReference type="NCBI Taxonomy" id="1339210"/>
    <lineage>
        <taxon>Bacteria</taxon>
        <taxon>Pseudomonadati</taxon>
        <taxon>Pseudomonadota</taxon>
        <taxon>Alphaproteobacteria</taxon>
        <taxon>Hyphomicrobiales</taxon>
        <taxon>Methylobacteriaceae</taxon>
        <taxon>Enterovirga</taxon>
    </lineage>
</organism>
<dbReference type="Proteomes" id="UP000295122">
    <property type="component" value="Unassembled WGS sequence"/>
</dbReference>
<dbReference type="AlphaFoldDB" id="A0A4R7C486"/>
<evidence type="ECO:0000313" key="2">
    <source>
        <dbReference type="EMBL" id="TDR93330.1"/>
    </source>
</evidence>
<accession>A0A4R7C486</accession>
<gene>
    <name evidence="2" type="ORF">EV668_0588</name>
</gene>
<keyword evidence="3" id="KW-1185">Reference proteome</keyword>